<dbReference type="PANTHER" id="PTHR23429:SF0">
    <property type="entry name" value="GLUCOSE-6-PHOSPHATE 1-DEHYDROGENASE"/>
    <property type="match status" value="1"/>
</dbReference>
<dbReference type="HAMAP" id="MF_00966">
    <property type="entry name" value="G6PD"/>
    <property type="match status" value="1"/>
</dbReference>
<accession>A0ABV7CV64</accession>
<feature type="binding site" evidence="7">
    <location>
        <position position="49"/>
    </location>
    <ligand>
        <name>NADP(+)</name>
        <dbReference type="ChEBI" id="CHEBI:58349"/>
    </ligand>
</feature>
<dbReference type="Gene3D" id="3.40.50.720">
    <property type="entry name" value="NAD(P)-binding Rossmann-like Domain"/>
    <property type="match status" value="1"/>
</dbReference>
<feature type="domain" description="Glucose-6-phosphate dehydrogenase NAD-binding" evidence="8">
    <location>
        <begin position="12"/>
        <end position="190"/>
    </location>
</feature>
<feature type="binding site" evidence="7">
    <location>
        <position position="343"/>
    </location>
    <ligand>
        <name>substrate</name>
    </ligand>
</feature>
<comment type="caution">
    <text evidence="10">The sequence shown here is derived from an EMBL/GenBank/DDBJ whole genome shotgun (WGS) entry which is preliminary data.</text>
</comment>
<dbReference type="InterPro" id="IPR001282">
    <property type="entry name" value="G6P_DH"/>
</dbReference>
<feature type="binding site" evidence="7">
    <location>
        <position position="185"/>
    </location>
    <ligand>
        <name>substrate</name>
    </ligand>
</feature>
<dbReference type="EC" id="1.1.1.49" evidence="7"/>
<dbReference type="EMBL" id="JBHRSA010000035">
    <property type="protein sequence ID" value="MFC3040384.1"/>
    <property type="molecule type" value="Genomic_DNA"/>
</dbReference>
<dbReference type="NCBIfam" id="TIGR00871">
    <property type="entry name" value="zwf"/>
    <property type="match status" value="1"/>
</dbReference>
<evidence type="ECO:0000256" key="2">
    <source>
        <dbReference type="ARBA" id="ARBA00009975"/>
    </source>
</evidence>
<proteinExistence type="inferred from homology"/>
<dbReference type="Proteomes" id="UP001595279">
    <property type="component" value="Unassembled WGS sequence"/>
</dbReference>
<gene>
    <name evidence="7 10" type="primary">zwf</name>
    <name evidence="10" type="ORF">ACFOGI_08950</name>
</gene>
<comment type="function">
    <text evidence="7">Catalyzes the oxidation of glucose 6-phosphate to 6-phosphogluconolactone.</text>
</comment>
<keyword evidence="3 7" id="KW-0313">Glucose metabolism</keyword>
<evidence type="ECO:0000256" key="1">
    <source>
        <dbReference type="ARBA" id="ARBA00004937"/>
    </source>
</evidence>
<organism evidence="10 11">
    <name type="scientific">Virgibacillus xinjiangensis</name>
    <dbReference type="NCBI Taxonomy" id="393090"/>
    <lineage>
        <taxon>Bacteria</taxon>
        <taxon>Bacillati</taxon>
        <taxon>Bacillota</taxon>
        <taxon>Bacilli</taxon>
        <taxon>Bacillales</taxon>
        <taxon>Bacillaceae</taxon>
        <taxon>Virgibacillus</taxon>
    </lineage>
</organism>
<comment type="catalytic activity">
    <reaction evidence="7">
        <text>D-glucose 6-phosphate + NADP(+) = 6-phospho-D-glucono-1,5-lactone + NADPH + H(+)</text>
        <dbReference type="Rhea" id="RHEA:15841"/>
        <dbReference type="ChEBI" id="CHEBI:15378"/>
        <dbReference type="ChEBI" id="CHEBI:57783"/>
        <dbReference type="ChEBI" id="CHEBI:57955"/>
        <dbReference type="ChEBI" id="CHEBI:58349"/>
        <dbReference type="ChEBI" id="CHEBI:61548"/>
        <dbReference type="EC" id="1.1.1.49"/>
    </reaction>
</comment>
<evidence type="ECO:0000256" key="5">
    <source>
        <dbReference type="ARBA" id="ARBA00023002"/>
    </source>
</evidence>
<feature type="binding site" evidence="7">
    <location>
        <begin position="15"/>
        <end position="22"/>
    </location>
    <ligand>
        <name>NADP(+)</name>
        <dbReference type="ChEBI" id="CHEBI:58349"/>
    </ligand>
</feature>
<dbReference type="RefSeq" id="WP_390271576.1">
    <property type="nucleotide sequence ID" value="NZ_JBHRSA010000035.1"/>
</dbReference>
<dbReference type="SUPFAM" id="SSF51735">
    <property type="entry name" value="NAD(P)-binding Rossmann-fold domains"/>
    <property type="match status" value="1"/>
</dbReference>
<keyword evidence="5 7" id="KW-0560">Oxidoreductase</keyword>
<evidence type="ECO:0000256" key="4">
    <source>
        <dbReference type="ARBA" id="ARBA00022857"/>
    </source>
</evidence>
<dbReference type="InterPro" id="IPR036291">
    <property type="entry name" value="NAD(P)-bd_dom_sf"/>
</dbReference>
<keyword evidence="4 7" id="KW-0521">NADP</keyword>
<dbReference type="InterPro" id="IPR022675">
    <property type="entry name" value="G6P_DH_C"/>
</dbReference>
<keyword evidence="11" id="KW-1185">Reference proteome</keyword>
<dbReference type="InterPro" id="IPR019796">
    <property type="entry name" value="G6P_DH_AS"/>
</dbReference>
<evidence type="ECO:0000256" key="6">
    <source>
        <dbReference type="ARBA" id="ARBA00023277"/>
    </source>
</evidence>
<sequence length="495" mass="56929">MTDQQRPKSVIVIFGATGDLAKRKLFPSIYRLYQNGKISEDFAVIGLARRPWTNDTLRENVEISIEETVAGAQNLEEFSSHFYYQSFDVTEPSSYNGLNELLQELEGTYQTEGNRIFYLAMAPEYFGSIANNLKEYGLKETEGWTRLVIEKPFGHDLESAKELNNQIREAFNEDQIYRIDHYLGKEMVQNIEVIRFANGIFEHLWNNRFISNIQITSSESLGVEERARYYDRSGAARDMVQNHMLQMVALLAMEPPINLTTDEIRSEKIKVLRALRNLTEEDVDENFVRGQYGPGVIRRRNVNGYREEAEELAYSPTETFVAGKVMIDNYRWAGVPFYIRTGKRLAEKATHIVVEFKDIPMNLYYEDQKKNPNLLVISIQPNEGVTLFLNAKKAGHGSSAQPIQLSYNSESVNGINTPEAYEKLLFDCMQGDTTNFTHWDEVANSWEYIDSILSAWSKQEPDFPNYNSGSMGPDEADKLLEKDGFHWWPITDVIK</sequence>
<dbReference type="PIRSF" id="PIRSF000110">
    <property type="entry name" value="G6PD"/>
    <property type="match status" value="1"/>
</dbReference>
<dbReference type="GO" id="GO:0004345">
    <property type="term" value="F:glucose-6-phosphate dehydrogenase activity"/>
    <property type="evidence" value="ECO:0007669"/>
    <property type="project" value="UniProtKB-EC"/>
</dbReference>
<feature type="binding site" evidence="7">
    <location>
        <position position="348"/>
    </location>
    <ligand>
        <name>substrate</name>
    </ligand>
</feature>
<dbReference type="PROSITE" id="PS00069">
    <property type="entry name" value="G6P_DEHYDROGENASE"/>
    <property type="match status" value="1"/>
</dbReference>
<comment type="pathway">
    <text evidence="1 7">Carbohydrate degradation; pentose phosphate pathway; D-ribulose 5-phosphate from D-glucose 6-phosphate (oxidative stage): step 1/3.</text>
</comment>
<feature type="binding site" evidence="7">
    <location>
        <position position="238"/>
    </location>
    <ligand>
        <name>substrate</name>
    </ligand>
</feature>
<feature type="active site" description="Proton acceptor" evidence="7">
    <location>
        <position position="243"/>
    </location>
</feature>
<dbReference type="SUPFAM" id="SSF55347">
    <property type="entry name" value="Glyceraldehyde-3-phosphate dehydrogenase-like, C-terminal domain"/>
    <property type="match status" value="1"/>
</dbReference>
<feature type="domain" description="Glucose-6-phosphate dehydrogenase C-terminal" evidence="9">
    <location>
        <begin position="193"/>
        <end position="488"/>
    </location>
</feature>
<evidence type="ECO:0000313" key="10">
    <source>
        <dbReference type="EMBL" id="MFC3040384.1"/>
    </source>
</evidence>
<dbReference type="Pfam" id="PF00479">
    <property type="entry name" value="G6PD_N"/>
    <property type="match status" value="1"/>
</dbReference>
<reference evidence="11" key="1">
    <citation type="journal article" date="2019" name="Int. J. Syst. Evol. Microbiol.">
        <title>The Global Catalogue of Microorganisms (GCM) 10K type strain sequencing project: providing services to taxonomists for standard genome sequencing and annotation.</title>
        <authorList>
            <consortium name="The Broad Institute Genomics Platform"/>
            <consortium name="The Broad Institute Genome Sequencing Center for Infectious Disease"/>
            <person name="Wu L."/>
            <person name="Ma J."/>
        </authorList>
    </citation>
    <scope>NUCLEOTIDE SEQUENCE [LARGE SCALE GENOMIC DNA]</scope>
    <source>
        <strain evidence="11">KCTC 13128</strain>
    </source>
</reference>
<dbReference type="Pfam" id="PF02781">
    <property type="entry name" value="G6PD_C"/>
    <property type="match status" value="1"/>
</dbReference>
<feature type="binding site" evidence="7">
    <location>
        <position position="219"/>
    </location>
    <ligand>
        <name>substrate</name>
    </ligand>
</feature>
<keyword evidence="6 7" id="KW-0119">Carbohydrate metabolism</keyword>
<dbReference type="PRINTS" id="PR00079">
    <property type="entry name" value="G6PDHDRGNASE"/>
</dbReference>
<comment type="similarity">
    <text evidence="2 7">Belongs to the glucose-6-phosphate dehydrogenase family.</text>
</comment>
<evidence type="ECO:0000259" key="8">
    <source>
        <dbReference type="Pfam" id="PF00479"/>
    </source>
</evidence>
<dbReference type="Gene3D" id="3.30.360.10">
    <property type="entry name" value="Dihydrodipicolinate Reductase, domain 2"/>
    <property type="match status" value="1"/>
</dbReference>
<protein>
    <recommendedName>
        <fullName evidence="7">Glucose-6-phosphate 1-dehydrogenase</fullName>
        <shortName evidence="7">G6PD</shortName>
        <ecNumber evidence="7">1.1.1.49</ecNumber>
    </recommendedName>
</protein>
<evidence type="ECO:0000259" key="9">
    <source>
        <dbReference type="Pfam" id="PF02781"/>
    </source>
</evidence>
<evidence type="ECO:0000256" key="3">
    <source>
        <dbReference type="ARBA" id="ARBA00022526"/>
    </source>
</evidence>
<feature type="binding site" evidence="7">
    <location>
        <position position="151"/>
    </location>
    <ligand>
        <name>NADP(+)</name>
        <dbReference type="ChEBI" id="CHEBI:58349"/>
    </ligand>
</feature>
<evidence type="ECO:0000313" key="11">
    <source>
        <dbReference type="Proteomes" id="UP001595279"/>
    </source>
</evidence>
<evidence type="ECO:0000256" key="7">
    <source>
        <dbReference type="HAMAP-Rule" id="MF_00966"/>
    </source>
</evidence>
<feature type="binding site" evidence="7">
    <location>
        <position position="181"/>
    </location>
    <ligand>
        <name>substrate</name>
    </ligand>
</feature>
<dbReference type="PANTHER" id="PTHR23429">
    <property type="entry name" value="GLUCOSE-6-PHOSPHATE 1-DEHYDROGENASE G6PD"/>
    <property type="match status" value="1"/>
</dbReference>
<feature type="binding site" evidence="7">
    <location>
        <begin position="88"/>
        <end position="89"/>
    </location>
    <ligand>
        <name>NADP(+)</name>
        <dbReference type="ChEBI" id="CHEBI:58349"/>
    </ligand>
</feature>
<dbReference type="InterPro" id="IPR022674">
    <property type="entry name" value="G6P_DH_NAD-bd"/>
</dbReference>
<name>A0ABV7CV64_9BACI</name>